<dbReference type="Pfam" id="PF03330">
    <property type="entry name" value="DPBB_1"/>
    <property type="match status" value="1"/>
</dbReference>
<evidence type="ECO:0000256" key="2">
    <source>
        <dbReference type="ARBA" id="ARBA00023239"/>
    </source>
</evidence>
<dbReference type="EC" id="4.2.2.-" evidence="4"/>
<dbReference type="Pfam" id="PF05036">
    <property type="entry name" value="SPOR"/>
    <property type="match status" value="1"/>
</dbReference>
<dbReference type="InterPro" id="IPR009009">
    <property type="entry name" value="RlpA-like_DPBB"/>
</dbReference>
<dbReference type="HOGENOM" id="CLU_042923_3_2_6"/>
<dbReference type="eggNOG" id="COG0797">
    <property type="taxonomic scope" value="Bacteria"/>
</dbReference>
<dbReference type="AlphaFoldDB" id="B8GMW8"/>
<dbReference type="NCBIfam" id="TIGR00413">
    <property type="entry name" value="rlpA"/>
    <property type="match status" value="1"/>
</dbReference>
<reference evidence="8 9" key="1">
    <citation type="journal article" date="2011" name="Stand. Genomic Sci.">
        <title>Complete genome sequence of 'Thioalkalivibrio sulfidophilus' HL-EbGr7.</title>
        <authorList>
            <person name="Muyzer G."/>
            <person name="Sorokin D.Y."/>
            <person name="Mavromatis K."/>
            <person name="Lapidus A."/>
            <person name="Clum A."/>
            <person name="Ivanova N."/>
            <person name="Pati A."/>
            <person name="d'Haeseleer P."/>
            <person name="Woyke T."/>
            <person name="Kyrpides N.C."/>
        </authorList>
    </citation>
    <scope>NUCLEOTIDE SEQUENCE [LARGE SCALE GENOMIC DNA]</scope>
    <source>
        <strain evidence="8 9">HL-EbGR7</strain>
    </source>
</reference>
<dbReference type="GO" id="GO:0042834">
    <property type="term" value="F:peptidoglycan binding"/>
    <property type="evidence" value="ECO:0007669"/>
    <property type="project" value="InterPro"/>
</dbReference>
<comment type="similarity">
    <text evidence="4 5">Belongs to the RlpA family.</text>
</comment>
<evidence type="ECO:0000256" key="5">
    <source>
        <dbReference type="RuleBase" id="RU003495"/>
    </source>
</evidence>
<feature type="domain" description="SPOR" evidence="7">
    <location>
        <begin position="207"/>
        <end position="285"/>
    </location>
</feature>
<dbReference type="PANTHER" id="PTHR34183:SF1">
    <property type="entry name" value="ENDOLYTIC PEPTIDOGLYCAN TRANSGLYCOSYLASE RLPA"/>
    <property type="match status" value="1"/>
</dbReference>
<name>B8GMW8_THISH</name>
<comment type="function">
    <text evidence="4">Lytic transglycosylase with a strong preference for naked glycan strands that lack stem peptides.</text>
</comment>
<evidence type="ECO:0000313" key="9">
    <source>
        <dbReference type="Proteomes" id="UP000002383"/>
    </source>
</evidence>
<dbReference type="CDD" id="cd22268">
    <property type="entry name" value="DPBB_RlpA-like"/>
    <property type="match status" value="1"/>
</dbReference>
<dbReference type="Proteomes" id="UP000002383">
    <property type="component" value="Chromosome"/>
</dbReference>
<keyword evidence="9" id="KW-1185">Reference proteome</keyword>
<dbReference type="FunFam" id="2.40.40.10:FF:000003">
    <property type="entry name" value="Endolytic peptidoglycan transglycosylase RlpA"/>
    <property type="match status" value="1"/>
</dbReference>
<dbReference type="GO" id="GO:0008932">
    <property type="term" value="F:lytic endotransglycosylase activity"/>
    <property type="evidence" value="ECO:0007669"/>
    <property type="project" value="UniProtKB-UniRule"/>
</dbReference>
<dbReference type="PANTHER" id="PTHR34183">
    <property type="entry name" value="ENDOLYTIC PEPTIDOGLYCAN TRANSGLYCOSYLASE RLPA"/>
    <property type="match status" value="1"/>
</dbReference>
<keyword evidence="3 4" id="KW-0961">Cell wall biogenesis/degradation</keyword>
<dbReference type="SUPFAM" id="SSF110997">
    <property type="entry name" value="Sporulation related repeat"/>
    <property type="match status" value="1"/>
</dbReference>
<dbReference type="PROSITE" id="PS51724">
    <property type="entry name" value="SPOR"/>
    <property type="match status" value="1"/>
</dbReference>
<dbReference type="EMBL" id="CP001339">
    <property type="protein sequence ID" value="ACL73783.1"/>
    <property type="molecule type" value="Genomic_DNA"/>
</dbReference>
<dbReference type="RefSeq" id="WP_012639258.1">
    <property type="nucleotide sequence ID" value="NC_011901.1"/>
</dbReference>
<dbReference type="SUPFAM" id="SSF50685">
    <property type="entry name" value="Barwin-like endoglucanases"/>
    <property type="match status" value="1"/>
</dbReference>
<evidence type="ECO:0000259" key="7">
    <source>
        <dbReference type="PROSITE" id="PS51724"/>
    </source>
</evidence>
<dbReference type="InterPro" id="IPR036908">
    <property type="entry name" value="RlpA-like_sf"/>
</dbReference>
<dbReference type="InterPro" id="IPR012997">
    <property type="entry name" value="RplA"/>
</dbReference>
<keyword evidence="8" id="KW-0449">Lipoprotein</keyword>
<evidence type="ECO:0000256" key="1">
    <source>
        <dbReference type="ARBA" id="ARBA00022729"/>
    </source>
</evidence>
<sequence precursor="true">MNAAVLLRAALLALAALTLAACGSPGSKKPASSTAGPAPAHVQDGAPRHRPADLSSIPDAVPRVEPRSRYGNPATYEVFGVTYRVMDSADGYVERGVASWYGTKFHGRRTSSGEPYDMFAMTAAHTRLPLPTYVQVTNLENRRSVVVRVNDRGPFARGRIIDLSYAAAYRLGMLEQGTALVEVRAIDPRAPGTQMAQTQPAPLAGNTGGAPSVYVQVGAFSSRHNAEQLLARLNGHNLGRVAIHEAPDLSVYRVRIGPLASVDLADSAARDLERIGFPDYRIVVD</sequence>
<feature type="region of interest" description="Disordered" evidence="6">
    <location>
        <begin position="26"/>
        <end position="68"/>
    </location>
</feature>
<evidence type="ECO:0000256" key="4">
    <source>
        <dbReference type="HAMAP-Rule" id="MF_02071"/>
    </source>
</evidence>
<feature type="chain" id="PRO_5009990918" description="Endolytic peptidoglycan transglycosylase RlpA" evidence="4">
    <location>
        <begin position="21"/>
        <end position="285"/>
    </location>
</feature>
<dbReference type="InterPro" id="IPR036680">
    <property type="entry name" value="SPOR-like_sf"/>
</dbReference>
<keyword evidence="2 4" id="KW-0456">Lyase</keyword>
<gene>
    <name evidence="4" type="primary">rlpA</name>
    <name evidence="8" type="ordered locus">Tgr7_2708</name>
</gene>
<organism evidence="8 9">
    <name type="scientific">Thioalkalivibrio sulfidiphilus (strain HL-EbGR7)</name>
    <dbReference type="NCBI Taxonomy" id="396588"/>
    <lineage>
        <taxon>Bacteria</taxon>
        <taxon>Pseudomonadati</taxon>
        <taxon>Pseudomonadota</taxon>
        <taxon>Gammaproteobacteria</taxon>
        <taxon>Chromatiales</taxon>
        <taxon>Ectothiorhodospiraceae</taxon>
        <taxon>Thioalkalivibrio</taxon>
    </lineage>
</organism>
<keyword evidence="1 4" id="KW-0732">Signal</keyword>
<proteinExistence type="inferred from homology"/>
<dbReference type="GO" id="GO:0071555">
    <property type="term" value="P:cell wall organization"/>
    <property type="evidence" value="ECO:0007669"/>
    <property type="project" value="UniProtKB-KW"/>
</dbReference>
<dbReference type="InterPro" id="IPR034718">
    <property type="entry name" value="RlpA"/>
</dbReference>
<dbReference type="KEGG" id="tgr:Tgr7_2708"/>
<evidence type="ECO:0000256" key="6">
    <source>
        <dbReference type="SAM" id="MobiDB-lite"/>
    </source>
</evidence>
<dbReference type="Gene3D" id="2.40.40.10">
    <property type="entry name" value="RlpA-like domain"/>
    <property type="match status" value="1"/>
</dbReference>
<dbReference type="HAMAP" id="MF_02071">
    <property type="entry name" value="RlpA"/>
    <property type="match status" value="1"/>
</dbReference>
<dbReference type="GO" id="GO:0000270">
    <property type="term" value="P:peptidoglycan metabolic process"/>
    <property type="evidence" value="ECO:0007669"/>
    <property type="project" value="UniProtKB-UniRule"/>
</dbReference>
<dbReference type="OrthoDB" id="9779128at2"/>
<protein>
    <recommendedName>
        <fullName evidence="4">Endolytic peptidoglycan transglycosylase RlpA</fullName>
        <ecNumber evidence="4">4.2.2.-</ecNumber>
    </recommendedName>
</protein>
<evidence type="ECO:0000313" key="8">
    <source>
        <dbReference type="EMBL" id="ACL73783.1"/>
    </source>
</evidence>
<feature type="signal peptide" evidence="4">
    <location>
        <begin position="1"/>
        <end position="20"/>
    </location>
</feature>
<dbReference type="InterPro" id="IPR007730">
    <property type="entry name" value="SPOR-like_dom"/>
</dbReference>
<dbReference type="GO" id="GO:0009279">
    <property type="term" value="C:cell outer membrane"/>
    <property type="evidence" value="ECO:0007669"/>
    <property type="project" value="TreeGrafter"/>
</dbReference>
<dbReference type="Gene3D" id="3.30.70.1070">
    <property type="entry name" value="Sporulation related repeat"/>
    <property type="match status" value="1"/>
</dbReference>
<accession>B8GMW8</accession>
<dbReference type="STRING" id="396588.Tgr7_2708"/>
<evidence type="ECO:0000256" key="3">
    <source>
        <dbReference type="ARBA" id="ARBA00023316"/>
    </source>
</evidence>
<dbReference type="eggNOG" id="COG3087">
    <property type="taxonomic scope" value="Bacteria"/>
</dbReference>